<evidence type="ECO:0000313" key="8">
    <source>
        <dbReference type="EMBL" id="KAE9178286.1"/>
    </source>
</evidence>
<dbReference type="Proteomes" id="UP000437068">
    <property type="component" value="Unassembled WGS sequence"/>
</dbReference>
<evidence type="ECO:0000313" key="11">
    <source>
        <dbReference type="Proteomes" id="UP000429523"/>
    </source>
</evidence>
<dbReference type="Proteomes" id="UP000460718">
    <property type="component" value="Unassembled WGS sequence"/>
</dbReference>
<dbReference type="EMBL" id="QXGF01003411">
    <property type="protein sequence ID" value="KAE8921621.1"/>
    <property type="molecule type" value="Genomic_DNA"/>
</dbReference>
<dbReference type="Proteomes" id="UP000486351">
    <property type="component" value="Unassembled WGS sequence"/>
</dbReference>
<evidence type="ECO:0000313" key="18">
    <source>
        <dbReference type="Proteomes" id="UP000476176"/>
    </source>
</evidence>
<dbReference type="PROSITE" id="PS50096">
    <property type="entry name" value="IQ"/>
    <property type="match status" value="1"/>
</dbReference>
<evidence type="ECO:0000313" key="4">
    <source>
        <dbReference type="EMBL" id="KAE9069122.1"/>
    </source>
</evidence>
<dbReference type="Proteomes" id="UP000488956">
    <property type="component" value="Unassembled WGS sequence"/>
</dbReference>
<dbReference type="EMBL" id="QXGA01003550">
    <property type="protein sequence ID" value="KAE9082013.1"/>
    <property type="molecule type" value="Genomic_DNA"/>
</dbReference>
<dbReference type="Proteomes" id="UP000440732">
    <property type="component" value="Unassembled WGS sequence"/>
</dbReference>
<evidence type="ECO:0000313" key="16">
    <source>
        <dbReference type="Proteomes" id="UP000441208"/>
    </source>
</evidence>
<comment type="caution">
    <text evidence="4">The sequence shown here is derived from an EMBL/GenBank/DDBJ whole genome shotgun (WGS) entry which is preliminary data.</text>
</comment>
<dbReference type="EMBL" id="QXFZ01003430">
    <property type="protein sequence ID" value="KAE9069122.1"/>
    <property type="molecule type" value="Genomic_DNA"/>
</dbReference>
<dbReference type="EMBL" id="QXFY01003478">
    <property type="protein sequence ID" value="KAE9284780.1"/>
    <property type="molecule type" value="Genomic_DNA"/>
</dbReference>
<dbReference type="EMBL" id="QXFX01003528">
    <property type="protein sequence ID" value="KAE9068470.1"/>
    <property type="molecule type" value="Genomic_DNA"/>
</dbReference>
<gene>
    <name evidence="9" type="ORF">PF001_g27026</name>
    <name evidence="8" type="ORF">PF002_g28112</name>
    <name evidence="7" type="ORF">PF004_g26498</name>
    <name evidence="6" type="ORF">PF005_g27464</name>
    <name evidence="5" type="ORF">PF006_g27002</name>
    <name evidence="4" type="ORF">PF007_g27437</name>
    <name evidence="10" type="ORF">PF008_g27077</name>
    <name evidence="1" type="ORF">PF009_g28106</name>
    <name evidence="3" type="ORF">PF010_g27052</name>
    <name evidence="2" type="ORF">PF011_g26441</name>
</gene>
<dbReference type="Proteomes" id="UP000441208">
    <property type="component" value="Unassembled WGS sequence"/>
</dbReference>
<keyword evidence="12" id="KW-1185">Reference proteome</keyword>
<evidence type="ECO:0000313" key="17">
    <source>
        <dbReference type="Proteomes" id="UP000460718"/>
    </source>
</evidence>
<evidence type="ECO:0000313" key="19">
    <source>
        <dbReference type="Proteomes" id="UP000486351"/>
    </source>
</evidence>
<evidence type="ECO:0000313" key="5">
    <source>
        <dbReference type="EMBL" id="KAE9082013.1"/>
    </source>
</evidence>
<organism evidence="4 16">
    <name type="scientific">Phytophthora fragariae</name>
    <dbReference type="NCBI Taxonomy" id="53985"/>
    <lineage>
        <taxon>Eukaryota</taxon>
        <taxon>Sar</taxon>
        <taxon>Stramenopiles</taxon>
        <taxon>Oomycota</taxon>
        <taxon>Peronosporomycetes</taxon>
        <taxon>Peronosporales</taxon>
        <taxon>Peronosporaceae</taxon>
        <taxon>Phytophthora</taxon>
    </lineage>
</organism>
<dbReference type="Proteomes" id="UP000433483">
    <property type="component" value="Unassembled WGS sequence"/>
</dbReference>
<dbReference type="EMBL" id="QXFW01003503">
    <property type="protein sequence ID" value="KAE8970389.1"/>
    <property type="molecule type" value="Genomic_DNA"/>
</dbReference>
<protein>
    <submittedName>
        <fullName evidence="4">Uncharacterized protein</fullName>
    </submittedName>
</protein>
<evidence type="ECO:0000313" key="12">
    <source>
        <dbReference type="Proteomes" id="UP000433483"/>
    </source>
</evidence>
<dbReference type="EMBL" id="QXGC01003520">
    <property type="protein sequence ID" value="KAE9175059.1"/>
    <property type="molecule type" value="Genomic_DNA"/>
</dbReference>
<sequence length="329" mass="36837">MFLRDNELARGGDRARVLQLAKEQREARGKRKEQETAARQLQAFARGRLAARRVRAQTRAEFDQKLGDIAKLKAILQLPNMPLPYDALFELLRLVLFVYTGDKQRDWQLQRLVDLCLQCSTASSAAVDVAVGFKAVRTLTQTLPEIQQYLLSSRLIDCHSLKKMRKKPYYEMPRASVMQIVRQGLISAKGQLPISSRVQESPYCNALLDFVVYLLTTTSGILEAFVMEVLSVPLLNQVVAADPLLQLTNLPLWNRLLSAGLHLSVFDFPASPVTGIASEAWFLGNLLWISDHVEGKTETVVLSEVKLLSKLLQSVPPATSFERATSNFG</sequence>
<dbReference type="Proteomes" id="UP000476176">
    <property type="component" value="Unassembled WGS sequence"/>
</dbReference>
<evidence type="ECO:0000313" key="9">
    <source>
        <dbReference type="EMBL" id="KAE9274516.1"/>
    </source>
</evidence>
<evidence type="ECO:0000313" key="14">
    <source>
        <dbReference type="Proteomes" id="UP000440367"/>
    </source>
</evidence>
<evidence type="ECO:0000313" key="3">
    <source>
        <dbReference type="EMBL" id="KAE9068470.1"/>
    </source>
</evidence>
<name>A0A6A3Q5F9_9STRA</name>
<dbReference type="AlphaFoldDB" id="A0A6A3Q5F9"/>
<evidence type="ECO:0000313" key="2">
    <source>
        <dbReference type="EMBL" id="KAE8970389.1"/>
    </source>
</evidence>
<evidence type="ECO:0000313" key="1">
    <source>
        <dbReference type="EMBL" id="KAE8921621.1"/>
    </source>
</evidence>
<evidence type="ECO:0000313" key="15">
    <source>
        <dbReference type="Proteomes" id="UP000440732"/>
    </source>
</evidence>
<evidence type="ECO:0000313" key="20">
    <source>
        <dbReference type="Proteomes" id="UP000488956"/>
    </source>
</evidence>
<dbReference type="EMBL" id="QXGE01003549">
    <property type="protein sequence ID" value="KAE9274516.1"/>
    <property type="molecule type" value="Genomic_DNA"/>
</dbReference>
<evidence type="ECO:0000313" key="10">
    <source>
        <dbReference type="EMBL" id="KAE9284780.1"/>
    </source>
</evidence>
<evidence type="ECO:0000313" key="7">
    <source>
        <dbReference type="EMBL" id="KAE9175059.1"/>
    </source>
</evidence>
<evidence type="ECO:0000313" key="6">
    <source>
        <dbReference type="EMBL" id="KAE9170692.1"/>
    </source>
</evidence>
<dbReference type="OrthoDB" id="8068875at2759"/>
<evidence type="ECO:0000313" key="13">
    <source>
        <dbReference type="Proteomes" id="UP000437068"/>
    </source>
</evidence>
<dbReference type="EMBL" id="QXGD01003362">
    <property type="protein sequence ID" value="KAE9178286.1"/>
    <property type="molecule type" value="Genomic_DNA"/>
</dbReference>
<proteinExistence type="predicted"/>
<dbReference type="Proteomes" id="UP000440367">
    <property type="component" value="Unassembled WGS sequence"/>
</dbReference>
<dbReference type="EMBL" id="QXGB01003455">
    <property type="protein sequence ID" value="KAE9170692.1"/>
    <property type="molecule type" value="Genomic_DNA"/>
</dbReference>
<accession>A0A6A3Q5F9</accession>
<reference evidence="11 12" key="1">
    <citation type="submission" date="2018-08" db="EMBL/GenBank/DDBJ databases">
        <title>Genomic investigation of the strawberry pathogen Phytophthora fragariae indicates pathogenicity is determined by transcriptional variation in three key races.</title>
        <authorList>
            <person name="Adams T.M."/>
            <person name="Armitage A.D."/>
            <person name="Sobczyk M.K."/>
            <person name="Bates H.J."/>
            <person name="Dunwell J.M."/>
            <person name="Nellist C.F."/>
            <person name="Harrison R.J."/>
        </authorList>
    </citation>
    <scope>NUCLEOTIDE SEQUENCE [LARGE SCALE GENOMIC DNA]</scope>
    <source>
        <strain evidence="9 13">A4</strain>
        <strain evidence="8 14">BC-1</strain>
        <strain evidence="7 18">BC-23</strain>
        <strain evidence="6 12">NOV-27</strain>
        <strain evidence="5 15">NOV-5</strain>
        <strain evidence="4 16">NOV-71</strain>
        <strain evidence="10 19">NOV-77</strain>
        <strain evidence="1 11">NOV-9</strain>
        <strain evidence="3 20">ONT-3</strain>
        <strain evidence="2 17">SCRP245</strain>
    </source>
</reference>
<dbReference type="Proteomes" id="UP000429523">
    <property type="component" value="Unassembled WGS sequence"/>
</dbReference>